<reference evidence="5" key="1">
    <citation type="journal article" date="2014" name="Science">
        <title>The coffee genome provides insight into the convergent evolution of caffeine biosynthesis.</title>
        <authorList>
            <person name="Denoeud F."/>
            <person name="Carretero-Paulet L."/>
            <person name="Dereeper A."/>
            <person name="Droc G."/>
            <person name="Guyot R."/>
            <person name="Pietrella M."/>
            <person name="Zheng C."/>
            <person name="Alberti A."/>
            <person name="Anthony F."/>
            <person name="Aprea G."/>
            <person name="Aury J.M."/>
            <person name="Bento P."/>
            <person name="Bernard M."/>
            <person name="Bocs S."/>
            <person name="Campa C."/>
            <person name="Cenci A."/>
            <person name="Combes M.C."/>
            <person name="Crouzillat D."/>
            <person name="Da Silva C."/>
            <person name="Daddiego L."/>
            <person name="De Bellis F."/>
            <person name="Dussert S."/>
            <person name="Garsmeur O."/>
            <person name="Gayraud T."/>
            <person name="Guignon V."/>
            <person name="Jahn K."/>
            <person name="Jamilloux V."/>
            <person name="Joet T."/>
            <person name="Labadie K."/>
            <person name="Lan T."/>
            <person name="Leclercq J."/>
            <person name="Lepelley M."/>
            <person name="Leroy T."/>
            <person name="Li L.T."/>
            <person name="Librado P."/>
            <person name="Lopez L."/>
            <person name="Munoz A."/>
            <person name="Noel B."/>
            <person name="Pallavicini A."/>
            <person name="Perrotta G."/>
            <person name="Poncet V."/>
            <person name="Pot D."/>
            <person name="Priyono X."/>
            <person name="Rigoreau M."/>
            <person name="Rouard M."/>
            <person name="Rozas J."/>
            <person name="Tranchant-Dubreuil C."/>
            <person name="VanBuren R."/>
            <person name="Zhang Q."/>
            <person name="Andrade A.C."/>
            <person name="Argout X."/>
            <person name="Bertrand B."/>
            <person name="de Kochko A."/>
            <person name="Graziosi G."/>
            <person name="Henry R.J."/>
            <person name="Jayarama X."/>
            <person name="Ming R."/>
            <person name="Nagai C."/>
            <person name="Rounsley S."/>
            <person name="Sankoff D."/>
            <person name="Giuliano G."/>
            <person name="Albert V.A."/>
            <person name="Wincker P."/>
            <person name="Lashermes P."/>
        </authorList>
    </citation>
    <scope>NUCLEOTIDE SEQUENCE [LARGE SCALE GENOMIC DNA]</scope>
    <source>
        <strain evidence="5">cv. DH200-94</strain>
    </source>
</reference>
<evidence type="ECO:0000256" key="1">
    <source>
        <dbReference type="ARBA" id="ARBA00008894"/>
    </source>
</evidence>
<dbReference type="GO" id="GO:0043531">
    <property type="term" value="F:ADP binding"/>
    <property type="evidence" value="ECO:0007669"/>
    <property type="project" value="InterPro"/>
</dbReference>
<dbReference type="Gene3D" id="3.40.50.300">
    <property type="entry name" value="P-loop containing nucleotide triphosphate hydrolases"/>
    <property type="match status" value="2"/>
</dbReference>
<feature type="domain" description="NB-ARC" evidence="3">
    <location>
        <begin position="31"/>
        <end position="99"/>
    </location>
</feature>
<name>A0A068TTJ6_COFCA</name>
<dbReference type="STRING" id="49390.A0A068TTJ6"/>
<proteinExistence type="inferred from homology"/>
<dbReference type="Gene3D" id="1.10.10.10">
    <property type="entry name" value="Winged helix-like DNA-binding domain superfamily/Winged helix DNA-binding domain"/>
    <property type="match status" value="1"/>
</dbReference>
<gene>
    <name evidence="4" type="ORF">GSCOC_T00026353001</name>
</gene>
<feature type="domain" description="NB-ARC" evidence="3">
    <location>
        <begin position="111"/>
        <end position="178"/>
    </location>
</feature>
<organism evidence="4 5">
    <name type="scientific">Coffea canephora</name>
    <name type="common">Robusta coffee</name>
    <dbReference type="NCBI Taxonomy" id="49390"/>
    <lineage>
        <taxon>Eukaryota</taxon>
        <taxon>Viridiplantae</taxon>
        <taxon>Streptophyta</taxon>
        <taxon>Embryophyta</taxon>
        <taxon>Tracheophyta</taxon>
        <taxon>Spermatophyta</taxon>
        <taxon>Magnoliopsida</taxon>
        <taxon>eudicotyledons</taxon>
        <taxon>Gunneridae</taxon>
        <taxon>Pentapetalae</taxon>
        <taxon>asterids</taxon>
        <taxon>lamiids</taxon>
        <taxon>Gentianales</taxon>
        <taxon>Rubiaceae</taxon>
        <taxon>Ixoroideae</taxon>
        <taxon>Gardenieae complex</taxon>
        <taxon>Bertiereae - Coffeeae clade</taxon>
        <taxon>Coffeeae</taxon>
        <taxon>Coffea</taxon>
    </lineage>
</organism>
<dbReference type="EMBL" id="HG739087">
    <property type="protein sequence ID" value="CDO99264.1"/>
    <property type="molecule type" value="Genomic_DNA"/>
</dbReference>
<dbReference type="PhylomeDB" id="A0A068TTJ6"/>
<sequence>MEEEGSSSKQQELRQTYSFIGEEDFVGLASDVDMLVQHLVNEDDEHGYYRVNSISGMVRGRGGGLGKTTIAGKVYNHPNVKHHFDGFAWICVSNNGKQRIFCEGTLQRPATKECLIALDDIWGTDAWECIKQGFPTRQKGSKILLTIRNREVALHTGPNGFHPRLLNENESWVMMVRVAKIESSLKKHEDINQMEQLGKKMVEQCRGVYIYNQTDWTQNRPKTRPKIKQTRHLNKNIKAILGKGESIGQHQGEVQKIPAFSYNELPYQLKPCFLYLSYFSEDTDIKAETLYQMWIAAGMLLMEDRLGEESMMDLAERYLRALAEREEESFLRIINYSSKREVHDSEESFLRIINYSSKREVHDSDDHSDPFTTSSSDHKTHRLVRNEKNSLHQNSFSE</sequence>
<dbReference type="InterPro" id="IPR002182">
    <property type="entry name" value="NB-ARC"/>
</dbReference>
<dbReference type="AlphaFoldDB" id="A0A068TTJ6"/>
<dbReference type="InParanoid" id="A0A068TTJ6"/>
<evidence type="ECO:0000313" key="5">
    <source>
        <dbReference type="Proteomes" id="UP000295252"/>
    </source>
</evidence>
<dbReference type="PANTHER" id="PTHR23155">
    <property type="entry name" value="DISEASE RESISTANCE PROTEIN RP"/>
    <property type="match status" value="1"/>
</dbReference>
<dbReference type="SUPFAM" id="SSF52540">
    <property type="entry name" value="P-loop containing nucleoside triphosphate hydrolases"/>
    <property type="match status" value="1"/>
</dbReference>
<evidence type="ECO:0000256" key="2">
    <source>
        <dbReference type="SAM" id="MobiDB-lite"/>
    </source>
</evidence>
<evidence type="ECO:0000313" key="4">
    <source>
        <dbReference type="EMBL" id="CDO99264.1"/>
    </source>
</evidence>
<dbReference type="PANTHER" id="PTHR23155:SF1185">
    <property type="entry name" value="DISEASE RESISTANCE RPP8-LIKE PROTEIN 3-RELATED"/>
    <property type="match status" value="1"/>
</dbReference>
<keyword evidence="5" id="KW-1185">Reference proteome</keyword>
<dbReference type="InterPro" id="IPR036388">
    <property type="entry name" value="WH-like_DNA-bd_sf"/>
</dbReference>
<dbReference type="Pfam" id="PF00931">
    <property type="entry name" value="NB-ARC"/>
    <property type="match status" value="2"/>
</dbReference>
<comment type="similarity">
    <text evidence="1">Belongs to the disease resistance NB-LRR family.</text>
</comment>
<dbReference type="Gramene" id="CDO99264">
    <property type="protein sequence ID" value="CDO99264"/>
    <property type="gene ID" value="GSCOC_T00026353001"/>
</dbReference>
<dbReference type="Proteomes" id="UP000295252">
    <property type="component" value="Chromosome V"/>
</dbReference>
<protein>
    <recommendedName>
        <fullName evidence="3">NB-ARC domain-containing protein</fullName>
    </recommendedName>
</protein>
<dbReference type="GO" id="GO:0098542">
    <property type="term" value="P:defense response to other organism"/>
    <property type="evidence" value="ECO:0007669"/>
    <property type="project" value="TreeGrafter"/>
</dbReference>
<feature type="region of interest" description="Disordered" evidence="2">
    <location>
        <begin position="361"/>
        <end position="398"/>
    </location>
</feature>
<accession>A0A068TTJ6</accession>
<evidence type="ECO:0000259" key="3">
    <source>
        <dbReference type="Pfam" id="PF00931"/>
    </source>
</evidence>
<dbReference type="InterPro" id="IPR044974">
    <property type="entry name" value="Disease_R_plants"/>
</dbReference>
<dbReference type="InterPro" id="IPR027417">
    <property type="entry name" value="P-loop_NTPase"/>
</dbReference>